<dbReference type="Pfam" id="PF01575">
    <property type="entry name" value="MaoC_dehydratas"/>
    <property type="match status" value="1"/>
</dbReference>
<dbReference type="PANTHER" id="PTHR43437">
    <property type="entry name" value="HYDROXYACYL-THIOESTER DEHYDRATASE TYPE 2, MITOCHONDRIAL-RELATED"/>
    <property type="match status" value="1"/>
</dbReference>
<dbReference type="EMBL" id="JACOPP010000004">
    <property type="protein sequence ID" value="MBC5733100.1"/>
    <property type="molecule type" value="Genomic_DNA"/>
</dbReference>
<organism evidence="2 3">
    <name type="scientific">Lawsonibacter hominis</name>
    <dbReference type="NCBI Taxonomy" id="2763053"/>
    <lineage>
        <taxon>Bacteria</taxon>
        <taxon>Bacillati</taxon>
        <taxon>Bacillota</taxon>
        <taxon>Clostridia</taxon>
        <taxon>Eubacteriales</taxon>
        <taxon>Oscillospiraceae</taxon>
        <taxon>Lawsonibacter</taxon>
    </lineage>
</organism>
<gene>
    <name evidence="2" type="ORF">H8S57_05085</name>
</gene>
<dbReference type="GO" id="GO:0006633">
    <property type="term" value="P:fatty acid biosynthetic process"/>
    <property type="evidence" value="ECO:0007669"/>
    <property type="project" value="TreeGrafter"/>
</dbReference>
<dbReference type="AlphaFoldDB" id="A0A8J6M9D0"/>
<reference evidence="2" key="1">
    <citation type="submission" date="2020-08" db="EMBL/GenBank/DDBJ databases">
        <title>Genome public.</title>
        <authorList>
            <person name="Liu C."/>
            <person name="Sun Q."/>
        </authorList>
    </citation>
    <scope>NUCLEOTIDE SEQUENCE</scope>
    <source>
        <strain evidence="2">NSJ-51</strain>
    </source>
</reference>
<evidence type="ECO:0000259" key="1">
    <source>
        <dbReference type="Pfam" id="PF01575"/>
    </source>
</evidence>
<dbReference type="CDD" id="cd03449">
    <property type="entry name" value="R_hydratase"/>
    <property type="match status" value="1"/>
</dbReference>
<sequence>MSEPFFRPWAEIRAGEQAELTVTMDDARVRAFSALIGDTDSFHVSDEAAARTVFQTRICHGVHLLAYVSVTIGQKLPGFGTTYVSHQFTFRAPVYIGDTVTVRITVLEKLEHRRLLLETAIRRGDGAEVLTGQAVVKTYC</sequence>
<protein>
    <submittedName>
        <fullName evidence="2">MaoC family dehydratase</fullName>
    </submittedName>
</protein>
<dbReference type="RefSeq" id="WP_186906990.1">
    <property type="nucleotide sequence ID" value="NZ_JACOPP010000004.1"/>
</dbReference>
<dbReference type="InterPro" id="IPR050965">
    <property type="entry name" value="UPF0336/Enoyl-CoA_hydratase"/>
</dbReference>
<dbReference type="PANTHER" id="PTHR43437:SF3">
    <property type="entry name" value="HYDROXYACYL-THIOESTER DEHYDRATASE TYPE 2, MITOCHONDRIAL"/>
    <property type="match status" value="1"/>
</dbReference>
<evidence type="ECO:0000313" key="2">
    <source>
        <dbReference type="EMBL" id="MBC5733100.1"/>
    </source>
</evidence>
<name>A0A8J6M9D0_9FIRM</name>
<dbReference type="InterPro" id="IPR029069">
    <property type="entry name" value="HotDog_dom_sf"/>
</dbReference>
<dbReference type="Gene3D" id="3.10.129.10">
    <property type="entry name" value="Hotdog Thioesterase"/>
    <property type="match status" value="1"/>
</dbReference>
<dbReference type="GO" id="GO:0019171">
    <property type="term" value="F:(3R)-hydroxyacyl-[acyl-carrier-protein] dehydratase activity"/>
    <property type="evidence" value="ECO:0007669"/>
    <property type="project" value="TreeGrafter"/>
</dbReference>
<evidence type="ECO:0000313" key="3">
    <source>
        <dbReference type="Proteomes" id="UP000661435"/>
    </source>
</evidence>
<accession>A0A8J6M9D0</accession>
<feature type="domain" description="MaoC-like" evidence="1">
    <location>
        <begin position="18"/>
        <end position="114"/>
    </location>
</feature>
<dbReference type="Proteomes" id="UP000661435">
    <property type="component" value="Unassembled WGS sequence"/>
</dbReference>
<comment type="caution">
    <text evidence="2">The sequence shown here is derived from an EMBL/GenBank/DDBJ whole genome shotgun (WGS) entry which is preliminary data.</text>
</comment>
<dbReference type="InterPro" id="IPR002539">
    <property type="entry name" value="MaoC-like_dom"/>
</dbReference>
<proteinExistence type="predicted"/>
<dbReference type="SUPFAM" id="SSF54637">
    <property type="entry name" value="Thioesterase/thiol ester dehydrase-isomerase"/>
    <property type="match status" value="1"/>
</dbReference>
<keyword evidence="3" id="KW-1185">Reference proteome</keyword>